<dbReference type="EMBL" id="SEYY01014425">
    <property type="protein sequence ID" value="KAB7500301.1"/>
    <property type="molecule type" value="Genomic_DNA"/>
</dbReference>
<gene>
    <name evidence="2" type="ORF">Anas_03825</name>
</gene>
<organism evidence="2 3">
    <name type="scientific">Armadillidium nasatum</name>
    <dbReference type="NCBI Taxonomy" id="96803"/>
    <lineage>
        <taxon>Eukaryota</taxon>
        <taxon>Metazoa</taxon>
        <taxon>Ecdysozoa</taxon>
        <taxon>Arthropoda</taxon>
        <taxon>Crustacea</taxon>
        <taxon>Multicrustacea</taxon>
        <taxon>Malacostraca</taxon>
        <taxon>Eumalacostraca</taxon>
        <taxon>Peracarida</taxon>
        <taxon>Isopoda</taxon>
        <taxon>Oniscidea</taxon>
        <taxon>Crinocheta</taxon>
        <taxon>Armadillidiidae</taxon>
        <taxon>Armadillidium</taxon>
    </lineage>
</organism>
<proteinExistence type="predicted"/>
<evidence type="ECO:0000313" key="3">
    <source>
        <dbReference type="Proteomes" id="UP000326759"/>
    </source>
</evidence>
<name>A0A5N5T1D8_9CRUS</name>
<feature type="non-terminal residue" evidence="2">
    <location>
        <position position="176"/>
    </location>
</feature>
<evidence type="ECO:0000256" key="1">
    <source>
        <dbReference type="SAM" id="MobiDB-lite"/>
    </source>
</evidence>
<dbReference type="Proteomes" id="UP000326759">
    <property type="component" value="Unassembled WGS sequence"/>
</dbReference>
<dbReference type="AlphaFoldDB" id="A0A5N5T1D8"/>
<sequence>MVDQNYVSADETEVPLGSKLGEDRARSARIRSARLQSARRAPLVSRQESEALSESSLKETPSEHEEEEREENEVKENEEEKNENEEKEIENRDDKTIEPSLNSFENHNRPEHVYEEIPDNYNDNEPIYEEISDDLRPSDVKSIDNIESLKRATSAKDPVIEAPTDIFGNPVDDEKW</sequence>
<evidence type="ECO:0000313" key="2">
    <source>
        <dbReference type="EMBL" id="KAB7500301.1"/>
    </source>
</evidence>
<accession>A0A5N5T1D8</accession>
<comment type="caution">
    <text evidence="2">The sequence shown here is derived from an EMBL/GenBank/DDBJ whole genome shotgun (WGS) entry which is preliminary data.</text>
</comment>
<protein>
    <submittedName>
        <fullName evidence="2">Uncharacterized protein</fullName>
    </submittedName>
</protein>
<feature type="compositionally biased region" description="Acidic residues" evidence="1">
    <location>
        <begin position="64"/>
        <end position="88"/>
    </location>
</feature>
<reference evidence="2 3" key="1">
    <citation type="journal article" date="2019" name="PLoS Biol.">
        <title>Sex chromosomes control vertical transmission of feminizing Wolbachia symbionts in an isopod.</title>
        <authorList>
            <person name="Becking T."/>
            <person name="Chebbi M.A."/>
            <person name="Giraud I."/>
            <person name="Moumen B."/>
            <person name="Laverre T."/>
            <person name="Caubet Y."/>
            <person name="Peccoud J."/>
            <person name="Gilbert C."/>
            <person name="Cordaux R."/>
        </authorList>
    </citation>
    <scope>NUCLEOTIDE SEQUENCE [LARGE SCALE GENOMIC DNA]</scope>
    <source>
        <strain evidence="2">ANa2</strain>
        <tissue evidence="2">Whole body excluding digestive tract and cuticle</tissue>
    </source>
</reference>
<feature type="region of interest" description="Disordered" evidence="1">
    <location>
        <begin position="1"/>
        <end position="126"/>
    </location>
</feature>
<feature type="compositionally biased region" description="Basic and acidic residues" evidence="1">
    <location>
        <begin position="106"/>
        <end position="115"/>
    </location>
</feature>
<keyword evidence="3" id="KW-1185">Reference proteome</keyword>